<sequence length="389" mass="43782">MEGQEEAGISRKLEPRAEARAQSPADVQPAYTVGPAETGNLPTAHKFAIRLYDGGTMMYDDQDARPDVGRMKPVALRAQSAHLHQGHVPLHLDRPTWLGKGLVLRLPPATQAPTTTSFAVAGSPRLTPVVQPPAGREDLYRSAELLPTDFPPNARSGFDTRFRTSHAYSVLGPEGFWTESYLRAHYIEDVPRRYPLRLYPHPPPFDVWLKEQRLIRAINMLAQSTEVEIARDGTTKAELLDLEMLQVYLKGLLRQTQIATALRYANLPEEWRLFEESLYRYWASFVHVGQGRAVQVFRNGHLDQHLDHVRKLAFGPGLEEPLASDGAKAKPPTREKTRGKVKTPVQQEAASTSRSWRGARRVADATNSAEERESLVKQLHRAFEGRLHF</sequence>
<feature type="region of interest" description="Disordered" evidence="1">
    <location>
        <begin position="1"/>
        <end position="39"/>
    </location>
</feature>
<feature type="compositionally biased region" description="Basic and acidic residues" evidence="1">
    <location>
        <begin position="8"/>
        <end position="19"/>
    </location>
</feature>
<dbReference type="EMBL" id="DF830124">
    <property type="protein sequence ID" value="GAK68252.1"/>
    <property type="molecule type" value="Genomic_DNA"/>
</dbReference>
<organism evidence="2 3">
    <name type="scientific">Pseudozyma antarctica</name>
    <name type="common">Yeast</name>
    <name type="synonym">Candida antarctica</name>
    <dbReference type="NCBI Taxonomy" id="84753"/>
    <lineage>
        <taxon>Eukaryota</taxon>
        <taxon>Fungi</taxon>
        <taxon>Dikarya</taxon>
        <taxon>Basidiomycota</taxon>
        <taxon>Ustilaginomycotina</taxon>
        <taxon>Ustilaginomycetes</taxon>
        <taxon>Ustilaginales</taxon>
        <taxon>Ustilaginaceae</taxon>
        <taxon>Moesziomyces</taxon>
    </lineage>
</organism>
<dbReference type="Proteomes" id="UP000053758">
    <property type="component" value="Unassembled WGS sequence"/>
</dbReference>
<evidence type="ECO:0000313" key="2">
    <source>
        <dbReference type="EMBL" id="GAK68252.1"/>
    </source>
</evidence>
<accession>A0A081CNK6</accession>
<keyword evidence="3" id="KW-1185">Reference proteome</keyword>
<dbReference type="AlphaFoldDB" id="A0A081CNK6"/>
<evidence type="ECO:0000256" key="1">
    <source>
        <dbReference type="SAM" id="MobiDB-lite"/>
    </source>
</evidence>
<dbReference type="RefSeq" id="XP_014653546.1">
    <property type="nucleotide sequence ID" value="XM_014798060.1"/>
</dbReference>
<evidence type="ECO:0000313" key="3">
    <source>
        <dbReference type="Proteomes" id="UP000053758"/>
    </source>
</evidence>
<dbReference type="HOGENOM" id="CLU_778730_0_0_1"/>
<proteinExistence type="predicted"/>
<name>A0A081CNK6_PSEA2</name>
<gene>
    <name evidence="2" type="ORF">PAN0_057d6492</name>
</gene>
<protein>
    <submittedName>
        <fullName evidence="2">Uncharacterized protein</fullName>
    </submittedName>
</protein>
<feature type="region of interest" description="Disordered" evidence="1">
    <location>
        <begin position="320"/>
        <end position="370"/>
    </location>
</feature>
<dbReference type="GeneID" id="26307300"/>
<feature type="compositionally biased region" description="Polar residues" evidence="1">
    <location>
        <begin position="344"/>
        <end position="355"/>
    </location>
</feature>
<reference evidence="3" key="1">
    <citation type="journal article" date="2014" name="Genome Announc.">
        <title>Draft Genome Sequence of the Yeast Pseudozyma antarctica Type Strain JCM10317, a Producer of the Glycolipid Biosurfactants, Mannosylerythritol Lipids.</title>
        <authorList>
            <person name="Saika A."/>
            <person name="Koike H."/>
            <person name="Hori T."/>
            <person name="Fukuoka T."/>
            <person name="Sato S."/>
            <person name="Habe H."/>
            <person name="Kitamoto D."/>
            <person name="Morita T."/>
        </authorList>
    </citation>
    <scope>NUCLEOTIDE SEQUENCE [LARGE SCALE GENOMIC DNA]</scope>
    <source>
        <strain evidence="3">JCM 10317</strain>
    </source>
</reference>